<sequence>MAIDPQRLEGLVASAHARLGAVERAGHDAVIACAPALRPALRRLLVGSLPEVAVLSYSEVTGAGVPIEAVGVVSDGAAIAS</sequence>
<dbReference type="InterPro" id="IPR001712">
    <property type="entry name" value="T3SS_FHIPEP"/>
</dbReference>
<evidence type="ECO:0008006" key="3">
    <source>
        <dbReference type="Google" id="ProtNLM"/>
    </source>
</evidence>
<keyword evidence="2" id="KW-1185">Reference proteome</keyword>
<comment type="caution">
    <text evidence="1">The sequence shown here is derived from an EMBL/GenBank/DDBJ whole genome shotgun (WGS) entry which is preliminary data.</text>
</comment>
<dbReference type="Gene3D" id="3.40.50.12790">
    <property type="entry name" value="FHIPEP family, domain 4"/>
    <property type="match status" value="1"/>
</dbReference>
<gene>
    <name evidence="1" type="ORF">GCM10025876_18380</name>
</gene>
<evidence type="ECO:0000313" key="2">
    <source>
        <dbReference type="Proteomes" id="UP001157125"/>
    </source>
</evidence>
<dbReference type="Pfam" id="PF00771">
    <property type="entry name" value="FHIPEP"/>
    <property type="match status" value="1"/>
</dbReference>
<dbReference type="EMBL" id="BSUN01000001">
    <property type="protein sequence ID" value="GMA35634.1"/>
    <property type="molecule type" value="Genomic_DNA"/>
</dbReference>
<evidence type="ECO:0000313" key="1">
    <source>
        <dbReference type="EMBL" id="GMA35634.1"/>
    </source>
</evidence>
<dbReference type="InterPro" id="IPR042196">
    <property type="entry name" value="FHIPEP_4"/>
</dbReference>
<organism evidence="1 2">
    <name type="scientific">Demequina litorisediminis</name>
    <dbReference type="NCBI Taxonomy" id="1849022"/>
    <lineage>
        <taxon>Bacteria</taxon>
        <taxon>Bacillati</taxon>
        <taxon>Actinomycetota</taxon>
        <taxon>Actinomycetes</taxon>
        <taxon>Micrococcales</taxon>
        <taxon>Demequinaceae</taxon>
        <taxon>Demequina</taxon>
    </lineage>
</organism>
<accession>A0ABQ6ICU5</accession>
<protein>
    <recommendedName>
        <fullName evidence="3">Flagellar biosynthesis protein FlhA</fullName>
    </recommendedName>
</protein>
<reference evidence="2" key="1">
    <citation type="journal article" date="2019" name="Int. J. Syst. Evol. Microbiol.">
        <title>The Global Catalogue of Microorganisms (GCM) 10K type strain sequencing project: providing services to taxonomists for standard genome sequencing and annotation.</title>
        <authorList>
            <consortium name="The Broad Institute Genomics Platform"/>
            <consortium name="The Broad Institute Genome Sequencing Center for Infectious Disease"/>
            <person name="Wu L."/>
            <person name="Ma J."/>
        </authorList>
    </citation>
    <scope>NUCLEOTIDE SEQUENCE [LARGE SCALE GENOMIC DNA]</scope>
    <source>
        <strain evidence="2">NBRC 112299</strain>
    </source>
</reference>
<proteinExistence type="predicted"/>
<dbReference type="Proteomes" id="UP001157125">
    <property type="component" value="Unassembled WGS sequence"/>
</dbReference>
<name>A0ABQ6ICU5_9MICO</name>